<dbReference type="GO" id="GO:0046872">
    <property type="term" value="F:metal ion binding"/>
    <property type="evidence" value="ECO:0007669"/>
    <property type="project" value="InterPro"/>
</dbReference>
<dbReference type="InterPro" id="IPR036163">
    <property type="entry name" value="HMA_dom_sf"/>
</dbReference>
<dbReference type="Proteomes" id="UP001420932">
    <property type="component" value="Unassembled WGS sequence"/>
</dbReference>
<gene>
    <name evidence="1" type="ORF">Syun_021691</name>
</gene>
<dbReference type="SUPFAM" id="SSF55008">
    <property type="entry name" value="HMA, heavy metal-associated domain"/>
    <property type="match status" value="1"/>
</dbReference>
<dbReference type="AlphaFoldDB" id="A0AAP0NQW8"/>
<dbReference type="PANTHER" id="PTHR47294:SF3">
    <property type="entry name" value="OS08G0431150 PROTEIN"/>
    <property type="match status" value="1"/>
</dbReference>
<accession>A0AAP0NQW8</accession>
<keyword evidence="2" id="KW-1185">Reference proteome</keyword>
<evidence type="ECO:0000313" key="2">
    <source>
        <dbReference type="Proteomes" id="UP001420932"/>
    </source>
</evidence>
<comment type="caution">
    <text evidence="1">The sequence shown here is derived from an EMBL/GenBank/DDBJ whole genome shotgun (WGS) entry which is preliminary data.</text>
</comment>
<name>A0AAP0NQW8_9MAGN</name>
<dbReference type="PANTHER" id="PTHR47294">
    <property type="entry name" value="OS08G0431150 PROTEIN"/>
    <property type="match status" value="1"/>
</dbReference>
<dbReference type="Gene3D" id="3.30.70.100">
    <property type="match status" value="1"/>
</dbReference>
<protein>
    <submittedName>
        <fullName evidence="1">Uncharacterized protein</fullName>
    </submittedName>
</protein>
<reference evidence="1 2" key="1">
    <citation type="submission" date="2024-01" db="EMBL/GenBank/DDBJ databases">
        <title>Genome assemblies of Stephania.</title>
        <authorList>
            <person name="Yang L."/>
        </authorList>
    </citation>
    <scope>NUCLEOTIDE SEQUENCE [LARGE SCALE GENOMIC DNA]</scope>
    <source>
        <strain evidence="1">YNDBR</strain>
        <tissue evidence="1">Leaf</tissue>
    </source>
</reference>
<sequence>MVMRIRIDCNACYKKLRRILLNMHDLESHLVEKKQNRVTVCGTFIPQNVAIKIRKKMRRRVEILEINDFGDFVTTAAAVAAAPSNVGDENNEQKPFLQPSTVDEKPVFETNYPVEYDYSNYQRPMLHALN</sequence>
<evidence type="ECO:0000313" key="1">
    <source>
        <dbReference type="EMBL" id="KAK9114894.1"/>
    </source>
</evidence>
<dbReference type="EMBL" id="JBBNAF010000009">
    <property type="protein sequence ID" value="KAK9114894.1"/>
    <property type="molecule type" value="Genomic_DNA"/>
</dbReference>
<organism evidence="1 2">
    <name type="scientific">Stephania yunnanensis</name>
    <dbReference type="NCBI Taxonomy" id="152371"/>
    <lineage>
        <taxon>Eukaryota</taxon>
        <taxon>Viridiplantae</taxon>
        <taxon>Streptophyta</taxon>
        <taxon>Embryophyta</taxon>
        <taxon>Tracheophyta</taxon>
        <taxon>Spermatophyta</taxon>
        <taxon>Magnoliopsida</taxon>
        <taxon>Ranunculales</taxon>
        <taxon>Menispermaceae</taxon>
        <taxon>Menispermoideae</taxon>
        <taxon>Cissampelideae</taxon>
        <taxon>Stephania</taxon>
    </lineage>
</organism>
<proteinExistence type="predicted"/>